<dbReference type="InterPro" id="IPR017451">
    <property type="entry name" value="F-box-assoc_interact_dom"/>
</dbReference>
<dbReference type="InterPro" id="IPR006527">
    <property type="entry name" value="F-box-assoc_dom_typ1"/>
</dbReference>
<dbReference type="InterPro" id="IPR036047">
    <property type="entry name" value="F-box-like_dom_sf"/>
</dbReference>
<dbReference type="AlphaFoldDB" id="A0AAV6WTQ9"/>
<dbReference type="EMBL" id="WHWC01000012">
    <property type="protein sequence ID" value="KAG8372335.1"/>
    <property type="molecule type" value="Genomic_DNA"/>
</dbReference>
<dbReference type="InterPro" id="IPR055290">
    <property type="entry name" value="At3g26010-like"/>
</dbReference>
<evidence type="ECO:0000313" key="3">
    <source>
        <dbReference type="Proteomes" id="UP000826271"/>
    </source>
</evidence>
<proteinExistence type="predicted"/>
<organism evidence="2 3">
    <name type="scientific">Buddleja alternifolia</name>
    <dbReference type="NCBI Taxonomy" id="168488"/>
    <lineage>
        <taxon>Eukaryota</taxon>
        <taxon>Viridiplantae</taxon>
        <taxon>Streptophyta</taxon>
        <taxon>Embryophyta</taxon>
        <taxon>Tracheophyta</taxon>
        <taxon>Spermatophyta</taxon>
        <taxon>Magnoliopsida</taxon>
        <taxon>eudicotyledons</taxon>
        <taxon>Gunneridae</taxon>
        <taxon>Pentapetalae</taxon>
        <taxon>asterids</taxon>
        <taxon>lamiids</taxon>
        <taxon>Lamiales</taxon>
        <taxon>Scrophulariaceae</taxon>
        <taxon>Buddlejeae</taxon>
        <taxon>Buddleja</taxon>
    </lineage>
</organism>
<dbReference type="PANTHER" id="PTHR35546">
    <property type="entry name" value="F-BOX PROTEIN INTERACTION DOMAIN PROTEIN-RELATED"/>
    <property type="match status" value="1"/>
</dbReference>
<comment type="caution">
    <text evidence="2">The sequence shown here is derived from an EMBL/GenBank/DDBJ whole genome shotgun (WGS) entry which is preliminary data.</text>
</comment>
<dbReference type="Pfam" id="PF00646">
    <property type="entry name" value="F-box"/>
    <property type="match status" value="1"/>
</dbReference>
<dbReference type="SMART" id="SM00256">
    <property type="entry name" value="FBOX"/>
    <property type="match status" value="1"/>
</dbReference>
<protein>
    <recommendedName>
        <fullName evidence="1">F-box domain-containing protein</fullName>
    </recommendedName>
</protein>
<gene>
    <name evidence="2" type="ORF">BUALT_Bualt12G0055400</name>
</gene>
<reference evidence="2" key="1">
    <citation type="submission" date="2019-10" db="EMBL/GenBank/DDBJ databases">
        <authorList>
            <person name="Zhang R."/>
            <person name="Pan Y."/>
            <person name="Wang J."/>
            <person name="Ma R."/>
            <person name="Yu S."/>
        </authorList>
    </citation>
    <scope>NUCLEOTIDE SEQUENCE</scope>
    <source>
        <strain evidence="2">LA-IB0</strain>
        <tissue evidence="2">Leaf</tissue>
    </source>
</reference>
<name>A0AAV6WTQ9_9LAMI</name>
<dbReference type="InterPro" id="IPR001810">
    <property type="entry name" value="F-box_dom"/>
</dbReference>
<evidence type="ECO:0000259" key="1">
    <source>
        <dbReference type="SMART" id="SM00256"/>
    </source>
</evidence>
<dbReference type="SUPFAM" id="SSF81383">
    <property type="entry name" value="F-box domain"/>
    <property type="match status" value="1"/>
</dbReference>
<feature type="domain" description="F-box" evidence="1">
    <location>
        <begin position="18"/>
        <end position="58"/>
    </location>
</feature>
<sequence>MMNCNRPSPPKSAAIIGGNDDLLMQILLFSPSKSLIRFQLVSKQWHSLISAPSFRQLHTLRHCHRPKPQPSFLLCSTKSQLFYFDPTVKKLIPFRFEFPFVKILQSCNGLLLLEAKYTPYGRKDYYICNPTTMQYRNLMIGRTFSEHLCLIFDPSKSPHYKVIRFMAKGQAHSGKEYIIDMYESETQTWKHWGKRRVINWQFHNGVYWNGGMYFIRPCGNSYCFYLQEDQEIDEWIHTPPRVCTGGKQRNYSMESNGHLHSITISLQEDKNYLYVFELKKKDLSWFLKYRLDINPIADIFAGTYRLAGTILGIVREDKDEDSMFLLFHEPGKIIIYKFHDDSFEVLVDFRTEDYFEEGRVQFDFNNFYQFIVTLAPV</sequence>
<dbReference type="Gene3D" id="1.20.1280.50">
    <property type="match status" value="1"/>
</dbReference>
<keyword evidence="3" id="KW-1185">Reference proteome</keyword>
<evidence type="ECO:0000313" key="2">
    <source>
        <dbReference type="EMBL" id="KAG8372335.1"/>
    </source>
</evidence>
<dbReference type="Proteomes" id="UP000826271">
    <property type="component" value="Unassembled WGS sequence"/>
</dbReference>
<dbReference type="NCBIfam" id="TIGR01640">
    <property type="entry name" value="F_box_assoc_1"/>
    <property type="match status" value="1"/>
</dbReference>
<dbReference type="Pfam" id="PF07734">
    <property type="entry name" value="FBA_1"/>
    <property type="match status" value="1"/>
</dbReference>
<accession>A0AAV6WTQ9</accession>
<dbReference type="PANTHER" id="PTHR35546:SF134">
    <property type="entry name" value="F-BOX ASSOCIATED DOMAIN-CONTAINING PROTEIN"/>
    <property type="match status" value="1"/>
</dbReference>